<dbReference type="PANTHER" id="PTHR47706">
    <property type="entry name" value="NMRA-LIKE FAMILY PROTEIN"/>
    <property type="match status" value="1"/>
</dbReference>
<keyword evidence="6" id="KW-1185">Reference proteome</keyword>
<dbReference type="InterPro" id="IPR051609">
    <property type="entry name" value="NmrA/Isoflavone_reductase-like"/>
</dbReference>
<dbReference type="PANTHER" id="PTHR47706:SF9">
    <property type="entry name" value="NMRA-LIKE DOMAIN-CONTAINING PROTEIN-RELATED"/>
    <property type="match status" value="1"/>
</dbReference>
<keyword evidence="1" id="KW-0521">NADP</keyword>
<dbReference type="Pfam" id="PF05368">
    <property type="entry name" value="NmrA"/>
    <property type="match status" value="1"/>
</dbReference>
<comment type="caution">
    <text evidence="5">The sequence shown here is derived from an EMBL/GenBank/DDBJ whole genome shotgun (WGS) entry which is preliminary data.</text>
</comment>
<dbReference type="VEuPathDB" id="FungiDB:EMCG_08581"/>
<dbReference type="GO" id="GO:0016491">
    <property type="term" value="F:oxidoreductase activity"/>
    <property type="evidence" value="ECO:0007669"/>
    <property type="project" value="UniProtKB-KW"/>
</dbReference>
<dbReference type="InterPro" id="IPR036291">
    <property type="entry name" value="NAD(P)-bd_dom_sf"/>
</dbReference>
<evidence type="ECO:0000313" key="6">
    <source>
        <dbReference type="Proteomes" id="UP000226031"/>
    </source>
</evidence>
<protein>
    <recommendedName>
        <fullName evidence="4">NmrA-like domain-containing protein</fullName>
    </recommendedName>
</protein>
<feature type="compositionally biased region" description="Basic residues" evidence="3">
    <location>
        <begin position="207"/>
        <end position="234"/>
    </location>
</feature>
<dbReference type="SUPFAM" id="SSF51735">
    <property type="entry name" value="NAD(P)-binding Rossmann-fold domains"/>
    <property type="match status" value="1"/>
</dbReference>
<gene>
    <name evidence="5" type="ORF">GX50_04306</name>
</gene>
<dbReference type="InterPro" id="IPR008030">
    <property type="entry name" value="NmrA-like"/>
</dbReference>
<dbReference type="EMBL" id="PDND01000078">
    <property type="protein sequence ID" value="PGH32894.1"/>
    <property type="molecule type" value="Genomic_DNA"/>
</dbReference>
<dbReference type="AlphaFoldDB" id="A0A2B7Z8Y6"/>
<name>A0A2B7Z8Y6_9EURO</name>
<dbReference type="Proteomes" id="UP000226031">
    <property type="component" value="Unassembled WGS sequence"/>
</dbReference>
<organism evidence="5 6">
    <name type="scientific">[Emmonsia] crescens</name>
    <dbReference type="NCBI Taxonomy" id="73230"/>
    <lineage>
        <taxon>Eukaryota</taxon>
        <taxon>Fungi</taxon>
        <taxon>Dikarya</taxon>
        <taxon>Ascomycota</taxon>
        <taxon>Pezizomycotina</taxon>
        <taxon>Eurotiomycetes</taxon>
        <taxon>Eurotiomycetidae</taxon>
        <taxon>Onygenales</taxon>
        <taxon>Ajellomycetaceae</taxon>
        <taxon>Emergomyces</taxon>
    </lineage>
</organism>
<accession>A0A2B7Z8Y6</accession>
<dbReference type="VEuPathDB" id="FungiDB:EMCG_08582"/>
<evidence type="ECO:0000259" key="4">
    <source>
        <dbReference type="Pfam" id="PF05368"/>
    </source>
</evidence>
<dbReference type="Gene3D" id="3.40.50.720">
    <property type="entry name" value="NAD(P)-binding Rossmann-like Domain"/>
    <property type="match status" value="1"/>
</dbReference>
<evidence type="ECO:0000256" key="1">
    <source>
        <dbReference type="ARBA" id="ARBA00022857"/>
    </source>
</evidence>
<evidence type="ECO:0000256" key="3">
    <source>
        <dbReference type="SAM" id="MobiDB-lite"/>
    </source>
</evidence>
<feature type="domain" description="NmrA-like" evidence="4">
    <location>
        <begin position="6"/>
        <end position="148"/>
    </location>
</feature>
<sequence>MSTDIKNVIVVSASGLVGSTIVSTLLSSPHGYSVSTLSRAESSYTPPAGTTSIKTDYTHGSLVQALKGQDVVVSAIAGSAILEQIKIIDAAIEAGLQRFIPSQFGSETQNKTAQSRVSFFALKQRAHEYLQGKQGAIEWTVFLSGPFLEQKLKSGFLGFDIPNETATFWDEIYKNPLLNSPPHPRRRRRRPIPLPDPLPQNSQPSPHHPRRHRDSRNHTRRPRDRHHHHHHRTLNHVNLDEVVKESTAKAARGDSSGVSHMIVRNAVDVESAGDCFEWDVGGWEGGGCRGLLMRLLRRWGVITTYLPR</sequence>
<proteinExistence type="predicted"/>
<feature type="region of interest" description="Disordered" evidence="3">
    <location>
        <begin position="177"/>
        <end position="240"/>
    </location>
</feature>
<keyword evidence="2" id="KW-0560">Oxidoreductase</keyword>
<reference evidence="5 6" key="1">
    <citation type="submission" date="2017-10" db="EMBL/GenBank/DDBJ databases">
        <title>Comparative genomics in systemic dimorphic fungi from Ajellomycetaceae.</title>
        <authorList>
            <person name="Munoz J.F."/>
            <person name="Mcewen J.G."/>
            <person name="Clay O.K."/>
            <person name="Cuomo C.A."/>
        </authorList>
    </citation>
    <scope>NUCLEOTIDE SEQUENCE [LARGE SCALE GENOMIC DNA]</scope>
    <source>
        <strain evidence="5 6">UAMH4076</strain>
    </source>
</reference>
<evidence type="ECO:0000313" key="5">
    <source>
        <dbReference type="EMBL" id="PGH32894.1"/>
    </source>
</evidence>
<evidence type="ECO:0000256" key="2">
    <source>
        <dbReference type="ARBA" id="ARBA00023002"/>
    </source>
</evidence>
<dbReference type="STRING" id="73230.A0A2B7Z8Y6"/>